<dbReference type="EMBL" id="ML976680">
    <property type="protein sequence ID" value="KAF1973488.1"/>
    <property type="molecule type" value="Genomic_DNA"/>
</dbReference>
<evidence type="ECO:0000313" key="2">
    <source>
        <dbReference type="Proteomes" id="UP000800036"/>
    </source>
</evidence>
<dbReference type="InterPro" id="IPR021842">
    <property type="entry name" value="DUF3435"/>
</dbReference>
<organism evidence="1 2">
    <name type="scientific">Bimuria novae-zelandiae CBS 107.79</name>
    <dbReference type="NCBI Taxonomy" id="1447943"/>
    <lineage>
        <taxon>Eukaryota</taxon>
        <taxon>Fungi</taxon>
        <taxon>Dikarya</taxon>
        <taxon>Ascomycota</taxon>
        <taxon>Pezizomycotina</taxon>
        <taxon>Dothideomycetes</taxon>
        <taxon>Pleosporomycetidae</taxon>
        <taxon>Pleosporales</taxon>
        <taxon>Massarineae</taxon>
        <taxon>Didymosphaeriaceae</taxon>
        <taxon>Bimuria</taxon>
    </lineage>
</organism>
<accession>A0A6A5V9F6</accession>
<dbReference type="PANTHER" id="PTHR37535:SF4">
    <property type="entry name" value="FLUG DOMAIN-CONTAINING PROTEIN"/>
    <property type="match status" value="1"/>
</dbReference>
<dbReference type="AlphaFoldDB" id="A0A6A5V9F6"/>
<dbReference type="PANTHER" id="PTHR37535">
    <property type="entry name" value="FLUG DOMAIN PROTEIN"/>
    <property type="match status" value="1"/>
</dbReference>
<dbReference type="Pfam" id="PF11917">
    <property type="entry name" value="DUF3435"/>
    <property type="match status" value="2"/>
</dbReference>
<sequence length="264" mass="29933">MQWLPELQLDRSKKGKLAIFIRVQISALLLLSAATATRPGALVESASNKGSNKALCFKDVSLIKVPSLTDHRRSVLVANINLVHVKNKERDRTPKKFTFHLKGLPAYCIVSYLLAIGFRQEDLVRSVARIGLSQDRCAPVELDDEQQEEVRNHPLLVALREERDNYKRELYRQGFRPLVKAQGTPLYTAYKSTSCRIGSTTEQLRREHLKGAIRTFHNSIDAIEIREQLSGKPATEILTLPTLEFELQERATVANMLSKPFKDD</sequence>
<protein>
    <submittedName>
        <fullName evidence="1">Uncharacterized protein</fullName>
    </submittedName>
</protein>
<keyword evidence="2" id="KW-1185">Reference proteome</keyword>
<dbReference type="Proteomes" id="UP000800036">
    <property type="component" value="Unassembled WGS sequence"/>
</dbReference>
<proteinExistence type="predicted"/>
<reference evidence="1" key="1">
    <citation type="journal article" date="2020" name="Stud. Mycol.">
        <title>101 Dothideomycetes genomes: a test case for predicting lifestyles and emergence of pathogens.</title>
        <authorList>
            <person name="Haridas S."/>
            <person name="Albert R."/>
            <person name="Binder M."/>
            <person name="Bloem J."/>
            <person name="Labutti K."/>
            <person name="Salamov A."/>
            <person name="Andreopoulos B."/>
            <person name="Baker S."/>
            <person name="Barry K."/>
            <person name="Bills G."/>
            <person name="Bluhm B."/>
            <person name="Cannon C."/>
            <person name="Castanera R."/>
            <person name="Culley D."/>
            <person name="Daum C."/>
            <person name="Ezra D."/>
            <person name="Gonzalez J."/>
            <person name="Henrissat B."/>
            <person name="Kuo A."/>
            <person name="Liang C."/>
            <person name="Lipzen A."/>
            <person name="Lutzoni F."/>
            <person name="Magnuson J."/>
            <person name="Mondo S."/>
            <person name="Nolan M."/>
            <person name="Ohm R."/>
            <person name="Pangilinan J."/>
            <person name="Park H.-J."/>
            <person name="Ramirez L."/>
            <person name="Alfaro M."/>
            <person name="Sun H."/>
            <person name="Tritt A."/>
            <person name="Yoshinaga Y."/>
            <person name="Zwiers L.-H."/>
            <person name="Turgeon B."/>
            <person name="Goodwin S."/>
            <person name="Spatafora J."/>
            <person name="Crous P."/>
            <person name="Grigoriev I."/>
        </authorList>
    </citation>
    <scope>NUCLEOTIDE SEQUENCE</scope>
    <source>
        <strain evidence="1">CBS 107.79</strain>
    </source>
</reference>
<evidence type="ECO:0000313" key="1">
    <source>
        <dbReference type="EMBL" id="KAF1973488.1"/>
    </source>
</evidence>
<name>A0A6A5V9F6_9PLEO</name>
<dbReference type="OrthoDB" id="5426797at2759"/>
<gene>
    <name evidence="1" type="ORF">BU23DRAFT_568186</name>
</gene>